<reference evidence="4" key="1">
    <citation type="submission" date="2025-08" db="UniProtKB">
        <authorList>
            <consortium name="RefSeq"/>
        </authorList>
    </citation>
    <scope>IDENTIFICATION</scope>
    <source>
        <tissue evidence="4">Blood</tissue>
    </source>
</reference>
<feature type="region of interest" description="Disordered" evidence="2">
    <location>
        <begin position="1"/>
        <end position="22"/>
    </location>
</feature>
<feature type="region of interest" description="Disordered" evidence="2">
    <location>
        <begin position="175"/>
        <end position="292"/>
    </location>
</feature>
<dbReference type="RefSeq" id="XP_053060342.1">
    <property type="nucleotide sequence ID" value="XM_053204367.1"/>
</dbReference>
<dbReference type="Proteomes" id="UP001652583">
    <property type="component" value="Chromosome D4"/>
</dbReference>
<evidence type="ECO:0000313" key="3">
    <source>
        <dbReference type="Proteomes" id="UP001652583"/>
    </source>
</evidence>
<evidence type="ECO:0000313" key="4">
    <source>
        <dbReference type="RefSeq" id="XP_053060342.1"/>
    </source>
</evidence>
<dbReference type="PANTHER" id="PTHR14559">
    <property type="entry name" value="CASPASE RECRUITMENT DOMAIN FAMILY"/>
    <property type="match status" value="1"/>
</dbReference>
<keyword evidence="3" id="KW-1185">Reference proteome</keyword>
<sequence>MRACRSWRPPRRKERRTRAAHTSRCWRRTGGRRCGSTRRKPTPSCPCARICDRARLCAPGYTAGAGWCVEEKEVFELQCLALRKDCEMYKDRIAAVLHQMEEVASERDQAIATREELHTQHSRSLQEKDALRKQVRELAEKADELQLQLFQCEGQRLALEGRLKRQQLETLVLSSDLEDSSPRNSQDVSVNLRLSLPPDLEATRLSDKGGPANRDSPQKPPEALQEEPLPLIPKNAGLSGGEPPEKERRRLKESFENYRRKRALRKLQHGSRQGEADWENTTGSDNTDTEGS</sequence>
<name>A0ABM3NLN8_ACIJB</name>
<protein>
    <submittedName>
        <fullName evidence="4">Caspase recruitment domain-containing protein 9</fullName>
    </submittedName>
</protein>
<organism evidence="3 4">
    <name type="scientific">Acinonyx jubatus</name>
    <name type="common">Cheetah</name>
    <dbReference type="NCBI Taxonomy" id="32536"/>
    <lineage>
        <taxon>Eukaryota</taxon>
        <taxon>Metazoa</taxon>
        <taxon>Chordata</taxon>
        <taxon>Craniata</taxon>
        <taxon>Vertebrata</taxon>
        <taxon>Euteleostomi</taxon>
        <taxon>Mammalia</taxon>
        <taxon>Eutheria</taxon>
        <taxon>Laurasiatheria</taxon>
        <taxon>Carnivora</taxon>
        <taxon>Feliformia</taxon>
        <taxon>Felidae</taxon>
        <taxon>Felinae</taxon>
        <taxon>Acinonyx</taxon>
    </lineage>
</organism>
<feature type="compositionally biased region" description="Basic residues" evidence="2">
    <location>
        <begin position="8"/>
        <end position="22"/>
    </location>
</feature>
<accession>A0ABM3NLN8</accession>
<evidence type="ECO:0000256" key="1">
    <source>
        <dbReference type="SAM" id="Coils"/>
    </source>
</evidence>
<feature type="compositionally biased region" description="Basic and acidic residues" evidence="2">
    <location>
        <begin position="243"/>
        <end position="258"/>
    </location>
</feature>
<feature type="coiled-coil region" evidence="1">
    <location>
        <begin position="121"/>
        <end position="155"/>
    </location>
</feature>
<dbReference type="PANTHER" id="PTHR14559:SF3">
    <property type="entry name" value="CASPASE RECRUITMENT DOMAIN-CONTAINING PROTEIN 9"/>
    <property type="match status" value="1"/>
</dbReference>
<feature type="compositionally biased region" description="Basic residues" evidence="2">
    <location>
        <begin position="259"/>
        <end position="269"/>
    </location>
</feature>
<proteinExistence type="predicted"/>
<gene>
    <name evidence="4" type="primary">CARD9</name>
</gene>
<feature type="compositionally biased region" description="Low complexity" evidence="2">
    <location>
        <begin position="221"/>
        <end position="233"/>
    </location>
</feature>
<keyword evidence="1" id="KW-0175">Coiled coil</keyword>
<evidence type="ECO:0000256" key="2">
    <source>
        <dbReference type="SAM" id="MobiDB-lite"/>
    </source>
</evidence>
<dbReference type="GeneID" id="106989568"/>